<evidence type="ECO:0000313" key="10">
    <source>
        <dbReference type="Proteomes" id="UP000886520"/>
    </source>
</evidence>
<feature type="domain" description="DDE Tnp4" evidence="8">
    <location>
        <begin position="247"/>
        <end position="404"/>
    </location>
</feature>
<evidence type="ECO:0000259" key="8">
    <source>
        <dbReference type="Pfam" id="PF13359"/>
    </source>
</evidence>
<comment type="cofactor">
    <cofactor evidence="1">
        <name>a divalent metal cation</name>
        <dbReference type="ChEBI" id="CHEBI:60240"/>
    </cofactor>
</comment>
<evidence type="ECO:0000256" key="5">
    <source>
        <dbReference type="ARBA" id="ARBA00022723"/>
    </source>
</evidence>
<dbReference type="InterPro" id="IPR027806">
    <property type="entry name" value="HARBI1_dom"/>
</dbReference>
<dbReference type="GO" id="GO:0016787">
    <property type="term" value="F:hydrolase activity"/>
    <property type="evidence" value="ECO:0007669"/>
    <property type="project" value="UniProtKB-KW"/>
</dbReference>
<keyword evidence="4" id="KW-0540">Nuclease</keyword>
<evidence type="ECO:0000313" key="9">
    <source>
        <dbReference type="EMBL" id="KAI5065434.1"/>
    </source>
</evidence>
<dbReference type="PANTHER" id="PTHR22930:SF244">
    <property type="entry name" value="OS05G0593000 PROTEIN"/>
    <property type="match status" value="1"/>
</dbReference>
<keyword evidence="10" id="KW-1185">Reference proteome</keyword>
<accession>A0A9D4UCD7</accession>
<reference evidence="9" key="1">
    <citation type="submission" date="2021-01" db="EMBL/GenBank/DDBJ databases">
        <title>Adiantum capillus-veneris genome.</title>
        <authorList>
            <person name="Fang Y."/>
            <person name="Liao Q."/>
        </authorList>
    </citation>
    <scope>NUCLEOTIDE SEQUENCE</scope>
    <source>
        <strain evidence="9">H3</strain>
        <tissue evidence="9">Leaf</tissue>
    </source>
</reference>
<evidence type="ECO:0000256" key="6">
    <source>
        <dbReference type="ARBA" id="ARBA00022801"/>
    </source>
</evidence>
<proteinExistence type="inferred from homology"/>
<evidence type="ECO:0000256" key="4">
    <source>
        <dbReference type="ARBA" id="ARBA00022722"/>
    </source>
</evidence>
<protein>
    <recommendedName>
        <fullName evidence="8">DDE Tnp4 domain-containing protein</fullName>
    </recommendedName>
</protein>
<evidence type="ECO:0000256" key="7">
    <source>
        <dbReference type="ARBA" id="ARBA00023242"/>
    </source>
</evidence>
<evidence type="ECO:0000256" key="3">
    <source>
        <dbReference type="ARBA" id="ARBA00006958"/>
    </source>
</evidence>
<dbReference type="PANTHER" id="PTHR22930">
    <property type="match status" value="1"/>
</dbReference>
<gene>
    <name evidence="9" type="ORF">GOP47_0020129</name>
</gene>
<keyword evidence="5" id="KW-0479">Metal-binding</keyword>
<sequence>MQDFISARTYIILRTFVFQMQEEITEFHGGVHLEHIAEYEEIAHLEGKEELEEWDEAAMLENAHFEEQARLVEMTQLDEEDDDSKAKKVRLLDLVSAEVSTPVVAAKRRVWKKNRSQAWWDRCNEPDFPDSEFHRAFRMSRTTFDQLCEDIGHVVSKEDTMLRQAIPVRQRVAVCIWRLASGEPLRLLSKRFGLGISTCHKLILEVCTAINLVLLPKYITWPSHAHAQAIRESFERITGIPDVVGAIYTTHLPIIAPKVNVTSYFNKRHTERSQKTSYSITMQGVVDAHGLFTDICIGWPGSYSDEVVLEKSALYERGLDGFLHGDWVVGGGSYPPLDWLLTPYLEEQLTWAQHAFNERAEEALKIVQSAFSRLKGRWQYLTKRAEIKVQELPAILGACCVLHNICEQLNEPFDLDLYFPVQDDDTCCERLPWSHLSLERRELIAQSLLHSMHSGMMSY</sequence>
<comment type="subcellular location">
    <subcellularLocation>
        <location evidence="2">Nucleus</location>
    </subcellularLocation>
</comment>
<dbReference type="Proteomes" id="UP000886520">
    <property type="component" value="Chromosome 19"/>
</dbReference>
<dbReference type="InterPro" id="IPR045249">
    <property type="entry name" value="HARBI1-like"/>
</dbReference>
<dbReference type="GO" id="GO:0005634">
    <property type="term" value="C:nucleus"/>
    <property type="evidence" value="ECO:0007669"/>
    <property type="project" value="UniProtKB-SubCell"/>
</dbReference>
<dbReference type="AlphaFoldDB" id="A0A9D4UCD7"/>
<organism evidence="9 10">
    <name type="scientific">Adiantum capillus-veneris</name>
    <name type="common">Maidenhair fern</name>
    <dbReference type="NCBI Taxonomy" id="13818"/>
    <lineage>
        <taxon>Eukaryota</taxon>
        <taxon>Viridiplantae</taxon>
        <taxon>Streptophyta</taxon>
        <taxon>Embryophyta</taxon>
        <taxon>Tracheophyta</taxon>
        <taxon>Polypodiopsida</taxon>
        <taxon>Polypodiidae</taxon>
        <taxon>Polypodiales</taxon>
        <taxon>Pteridineae</taxon>
        <taxon>Pteridaceae</taxon>
        <taxon>Vittarioideae</taxon>
        <taxon>Adiantum</taxon>
    </lineage>
</organism>
<comment type="similarity">
    <text evidence="3">Belongs to the HARBI1 family.</text>
</comment>
<dbReference type="Pfam" id="PF13359">
    <property type="entry name" value="DDE_Tnp_4"/>
    <property type="match status" value="1"/>
</dbReference>
<name>A0A9D4UCD7_ADICA</name>
<comment type="caution">
    <text evidence="9">The sequence shown here is derived from an EMBL/GenBank/DDBJ whole genome shotgun (WGS) entry which is preliminary data.</text>
</comment>
<dbReference type="GO" id="GO:0004518">
    <property type="term" value="F:nuclease activity"/>
    <property type="evidence" value="ECO:0007669"/>
    <property type="project" value="UniProtKB-KW"/>
</dbReference>
<keyword evidence="7" id="KW-0539">Nucleus</keyword>
<evidence type="ECO:0000256" key="2">
    <source>
        <dbReference type="ARBA" id="ARBA00004123"/>
    </source>
</evidence>
<keyword evidence="6" id="KW-0378">Hydrolase</keyword>
<dbReference type="OrthoDB" id="2668416at2759"/>
<evidence type="ECO:0000256" key="1">
    <source>
        <dbReference type="ARBA" id="ARBA00001968"/>
    </source>
</evidence>
<dbReference type="GO" id="GO:0046872">
    <property type="term" value="F:metal ion binding"/>
    <property type="evidence" value="ECO:0007669"/>
    <property type="project" value="UniProtKB-KW"/>
</dbReference>
<dbReference type="EMBL" id="JABFUD020000019">
    <property type="protein sequence ID" value="KAI5065434.1"/>
    <property type="molecule type" value="Genomic_DNA"/>
</dbReference>